<evidence type="ECO:0000313" key="1">
    <source>
        <dbReference type="EMBL" id="VDO71070.1"/>
    </source>
</evidence>
<dbReference type="WBParaSite" id="OFLC_0001075601-mRNA-1">
    <property type="protein sequence ID" value="OFLC_0001075601-mRNA-1"/>
    <property type="gene ID" value="OFLC_0001075601"/>
</dbReference>
<protein>
    <submittedName>
        <fullName evidence="3">Transposase</fullName>
    </submittedName>
</protein>
<dbReference type="Proteomes" id="UP000267606">
    <property type="component" value="Unassembled WGS sequence"/>
</dbReference>
<sequence>MKTVLWKVVLARKKFKHIRKTSILKALKMLITQTHLLATVSHLRVMLPIQKKI</sequence>
<evidence type="ECO:0000313" key="3">
    <source>
        <dbReference type="WBParaSite" id="OFLC_0001075601-mRNA-1"/>
    </source>
</evidence>
<organism evidence="3">
    <name type="scientific">Onchocerca flexuosa</name>
    <dbReference type="NCBI Taxonomy" id="387005"/>
    <lineage>
        <taxon>Eukaryota</taxon>
        <taxon>Metazoa</taxon>
        <taxon>Ecdysozoa</taxon>
        <taxon>Nematoda</taxon>
        <taxon>Chromadorea</taxon>
        <taxon>Rhabditida</taxon>
        <taxon>Spirurina</taxon>
        <taxon>Spiruromorpha</taxon>
        <taxon>Filarioidea</taxon>
        <taxon>Onchocercidae</taxon>
        <taxon>Onchocerca</taxon>
    </lineage>
</organism>
<accession>A0A183HTE4</accession>
<proteinExistence type="predicted"/>
<evidence type="ECO:0000313" key="2">
    <source>
        <dbReference type="Proteomes" id="UP000267606"/>
    </source>
</evidence>
<dbReference type="EMBL" id="UZAJ01014701">
    <property type="protein sequence ID" value="VDO71070.1"/>
    <property type="molecule type" value="Genomic_DNA"/>
</dbReference>
<name>A0A183HTE4_9BILA</name>
<dbReference type="AlphaFoldDB" id="A0A183HTE4"/>
<reference evidence="3" key="1">
    <citation type="submission" date="2016-06" db="UniProtKB">
        <authorList>
            <consortium name="WormBaseParasite"/>
        </authorList>
    </citation>
    <scope>IDENTIFICATION</scope>
</reference>
<gene>
    <name evidence="1" type="ORF">OFLC_LOCUS10754</name>
</gene>
<reference evidence="1 2" key="2">
    <citation type="submission" date="2018-11" db="EMBL/GenBank/DDBJ databases">
        <authorList>
            <consortium name="Pathogen Informatics"/>
        </authorList>
    </citation>
    <scope>NUCLEOTIDE SEQUENCE [LARGE SCALE GENOMIC DNA]</scope>
</reference>
<keyword evidence="2" id="KW-1185">Reference proteome</keyword>